<proteinExistence type="predicted"/>
<dbReference type="Pfam" id="PF09844">
    <property type="entry name" value="DUF2071"/>
    <property type="match status" value="1"/>
</dbReference>
<dbReference type="Proteomes" id="UP000199518">
    <property type="component" value="Unassembled WGS sequence"/>
</dbReference>
<dbReference type="EMBL" id="FOQD01000005">
    <property type="protein sequence ID" value="SFI10186.1"/>
    <property type="molecule type" value="Genomic_DNA"/>
</dbReference>
<dbReference type="InterPro" id="IPR018644">
    <property type="entry name" value="DUF2071"/>
</dbReference>
<reference evidence="2" key="1">
    <citation type="submission" date="2016-10" db="EMBL/GenBank/DDBJ databases">
        <authorList>
            <person name="Varghese N."/>
            <person name="Submissions S."/>
        </authorList>
    </citation>
    <scope>NUCLEOTIDE SEQUENCE [LARGE SCALE GENOMIC DNA]</scope>
    <source>
        <strain evidence="2">DSM 26348</strain>
    </source>
</reference>
<dbReference type="OrthoDB" id="150993at2"/>
<organism evidence="1 2">
    <name type="scientific">Planctomicrobium piriforme</name>
    <dbReference type="NCBI Taxonomy" id="1576369"/>
    <lineage>
        <taxon>Bacteria</taxon>
        <taxon>Pseudomonadati</taxon>
        <taxon>Planctomycetota</taxon>
        <taxon>Planctomycetia</taxon>
        <taxon>Planctomycetales</taxon>
        <taxon>Planctomycetaceae</taxon>
        <taxon>Planctomicrobium</taxon>
    </lineage>
</organism>
<keyword evidence="2" id="KW-1185">Reference proteome</keyword>
<dbReference type="STRING" id="1576369.SAMN05421753_105232"/>
<name>A0A1I3FG68_9PLAN</name>
<evidence type="ECO:0000313" key="2">
    <source>
        <dbReference type="Proteomes" id="UP000199518"/>
    </source>
</evidence>
<gene>
    <name evidence="1" type="ORF">SAMN05421753_105232</name>
</gene>
<evidence type="ECO:0008006" key="3">
    <source>
        <dbReference type="Google" id="ProtNLM"/>
    </source>
</evidence>
<sequence>MSGSSSILDIPFSRRLAMRERPADEPVMRQSWRNLLFLHWRIEPAVIQRLLPAGLTVDVFDGSAWIGIVPFQMRKIRPVWSPSVPWISNFLELNVRTYAVDRNGTPGVWFFSLDANRWLAVQVARSWFHLPYHWASMQCEEAEGGFKYASRRKNDSQQASRFQWSPQGIPGPAQLETLDFFLIERYVLFAELAKGALSTGQVWHAPYQVQPARLDAWSDELLAANGLPAVSRPPDHVAASPGVDVDVFGLKPVA</sequence>
<dbReference type="PANTHER" id="PTHR39186:SF1">
    <property type="entry name" value="DUF2071 DOMAIN-CONTAINING PROTEIN"/>
    <property type="match status" value="1"/>
</dbReference>
<dbReference type="RefSeq" id="WP_092049203.1">
    <property type="nucleotide sequence ID" value="NZ_FOQD01000005.1"/>
</dbReference>
<dbReference type="SUPFAM" id="SSF160104">
    <property type="entry name" value="Acetoacetate decarboxylase-like"/>
    <property type="match status" value="1"/>
</dbReference>
<protein>
    <recommendedName>
        <fullName evidence="3">DUF2071 domain-containing protein</fullName>
    </recommendedName>
</protein>
<dbReference type="PANTHER" id="PTHR39186">
    <property type="entry name" value="DUF2071 FAMILY PROTEIN"/>
    <property type="match status" value="1"/>
</dbReference>
<dbReference type="InterPro" id="IPR023375">
    <property type="entry name" value="ADC_dom_sf"/>
</dbReference>
<dbReference type="AlphaFoldDB" id="A0A1I3FG68"/>
<evidence type="ECO:0000313" key="1">
    <source>
        <dbReference type="EMBL" id="SFI10186.1"/>
    </source>
</evidence>
<accession>A0A1I3FG68</accession>